<sequence length="165" mass="17421">MSHRDRSVPLSRRLLAPSLALALLSISLPSGTAEAQNVRLAQIDGLSGDWIATTTLVAASKPVAEAYRSGDRRVEVWRIRQIGDHVQLASRAGAIAGGFVAPGVAVLQSLGDTGLGIHTGVRIEAHVVSPADLQGTIRVDYFSSQFGQPVGMDAWTFVATRAPAR</sequence>
<feature type="chain" id="PRO_5020571625" description="DUF1579 domain-containing protein" evidence="1">
    <location>
        <begin position="36"/>
        <end position="165"/>
    </location>
</feature>
<dbReference type="EMBL" id="SJFN01000006">
    <property type="protein sequence ID" value="TBW39814.1"/>
    <property type="molecule type" value="Genomic_DNA"/>
</dbReference>
<dbReference type="AlphaFoldDB" id="A0A4Q9VX07"/>
<evidence type="ECO:0008006" key="4">
    <source>
        <dbReference type="Google" id="ProtNLM"/>
    </source>
</evidence>
<comment type="caution">
    <text evidence="2">The sequence shown here is derived from an EMBL/GenBank/DDBJ whole genome shotgun (WGS) entry which is preliminary data.</text>
</comment>
<keyword evidence="3" id="KW-1185">Reference proteome</keyword>
<protein>
    <recommendedName>
        <fullName evidence="4">DUF1579 domain-containing protein</fullName>
    </recommendedName>
</protein>
<reference evidence="2 3" key="1">
    <citation type="submission" date="2019-02" db="EMBL/GenBank/DDBJ databases">
        <title>Siculibacillus lacustris gen. nov., sp. nov., a new rosette-forming bacterium isolated from a freshwater crater lake (Lake St. Ana, Romania).</title>
        <authorList>
            <person name="Felfoldi T."/>
            <person name="Marton Z."/>
            <person name="Szabo A."/>
            <person name="Mentes A."/>
            <person name="Boka K."/>
            <person name="Marialigeti K."/>
            <person name="Mathe I."/>
            <person name="Koncz M."/>
            <person name="Schumann P."/>
            <person name="Toth E."/>
        </authorList>
    </citation>
    <scope>NUCLEOTIDE SEQUENCE [LARGE SCALE GENOMIC DNA]</scope>
    <source>
        <strain evidence="2 3">SA-279</strain>
    </source>
</reference>
<dbReference type="Proteomes" id="UP000292781">
    <property type="component" value="Unassembled WGS sequence"/>
</dbReference>
<evidence type="ECO:0000313" key="2">
    <source>
        <dbReference type="EMBL" id="TBW39814.1"/>
    </source>
</evidence>
<keyword evidence="1" id="KW-0732">Signal</keyword>
<evidence type="ECO:0000256" key="1">
    <source>
        <dbReference type="SAM" id="SignalP"/>
    </source>
</evidence>
<accession>A0A4Q9VX07</accession>
<dbReference type="RefSeq" id="WP_131307226.1">
    <property type="nucleotide sequence ID" value="NZ_SJFN01000006.1"/>
</dbReference>
<name>A0A4Q9VX07_9HYPH</name>
<evidence type="ECO:0000313" key="3">
    <source>
        <dbReference type="Proteomes" id="UP000292781"/>
    </source>
</evidence>
<proteinExistence type="predicted"/>
<gene>
    <name evidence="2" type="ORF">EYW49_06030</name>
</gene>
<feature type="signal peptide" evidence="1">
    <location>
        <begin position="1"/>
        <end position="35"/>
    </location>
</feature>
<organism evidence="2 3">
    <name type="scientific">Siculibacillus lacustris</name>
    <dbReference type="NCBI Taxonomy" id="1549641"/>
    <lineage>
        <taxon>Bacteria</taxon>
        <taxon>Pseudomonadati</taxon>
        <taxon>Pseudomonadota</taxon>
        <taxon>Alphaproteobacteria</taxon>
        <taxon>Hyphomicrobiales</taxon>
        <taxon>Ancalomicrobiaceae</taxon>
        <taxon>Siculibacillus</taxon>
    </lineage>
</organism>